<feature type="region of interest" description="Disordered" evidence="1">
    <location>
        <begin position="339"/>
        <end position="392"/>
    </location>
</feature>
<dbReference type="EMBL" id="WIUZ02000005">
    <property type="protein sequence ID" value="KAF9787169.1"/>
    <property type="molecule type" value="Genomic_DNA"/>
</dbReference>
<reference evidence="3" key="1">
    <citation type="journal article" date="2020" name="Nat. Commun.">
        <title>Large-scale genome sequencing of mycorrhizal fungi provides insights into the early evolution of symbiotic traits.</title>
        <authorList>
            <person name="Miyauchi S."/>
            <person name="Kiss E."/>
            <person name="Kuo A."/>
            <person name="Drula E."/>
            <person name="Kohler A."/>
            <person name="Sanchez-Garcia M."/>
            <person name="Morin E."/>
            <person name="Andreopoulos B."/>
            <person name="Barry K.W."/>
            <person name="Bonito G."/>
            <person name="Buee M."/>
            <person name="Carver A."/>
            <person name="Chen C."/>
            <person name="Cichocki N."/>
            <person name="Clum A."/>
            <person name="Culley D."/>
            <person name="Crous P.W."/>
            <person name="Fauchery L."/>
            <person name="Girlanda M."/>
            <person name="Hayes R.D."/>
            <person name="Keri Z."/>
            <person name="LaButti K."/>
            <person name="Lipzen A."/>
            <person name="Lombard V."/>
            <person name="Magnuson J."/>
            <person name="Maillard F."/>
            <person name="Murat C."/>
            <person name="Nolan M."/>
            <person name="Ohm R.A."/>
            <person name="Pangilinan J."/>
            <person name="Pereira M.F."/>
            <person name="Perotto S."/>
            <person name="Peter M."/>
            <person name="Pfister S."/>
            <person name="Riley R."/>
            <person name="Sitrit Y."/>
            <person name="Stielow J.B."/>
            <person name="Szollosi G."/>
            <person name="Zifcakova L."/>
            <person name="Stursova M."/>
            <person name="Spatafora J.W."/>
            <person name="Tedersoo L."/>
            <person name="Vaario L.M."/>
            <person name="Yamada A."/>
            <person name="Yan M."/>
            <person name="Wang P."/>
            <person name="Xu J."/>
            <person name="Bruns T."/>
            <person name="Baldrian P."/>
            <person name="Vilgalys R."/>
            <person name="Dunand C."/>
            <person name="Henrissat B."/>
            <person name="Grigoriev I.V."/>
            <person name="Hibbett D."/>
            <person name="Nagy L.G."/>
            <person name="Martin F.M."/>
        </authorList>
    </citation>
    <scope>NUCLEOTIDE SEQUENCE</scope>
    <source>
        <strain evidence="3">UH-Tt-Lm1</strain>
    </source>
</reference>
<gene>
    <name evidence="3" type="ORF">BJ322DRAFT_705137</name>
</gene>
<sequence length="392" mass="42341">MSSPSIPHSWQSSSTDKTATFVPSSSSSQPPSSSALSPSPTLTSEPSPTSGPLTLSVITRSSDPKSSQSFRVPTSSIVTHSGTYSSTLSPPSILNPTPTESTNQNDAFTSLTQLGSGNTGVPDSSAAQGFFGNRGAVVGTFTVVGVAVVVALLMTFMCRRQYRRNKQRQAQTRDIDTPRPRVQDDPFADDPFARHNPHDLDATPEDHSEWETHHVDTQAEKNGLQHRRDRGLGDPLERRAYRAMPHSPPNGKGPTAMNRSSAITQSKTYFPFTNSRRISQTPSSPFTDPATLSIVDDDSAYQLSIPMSVACPRTAAILDRSRSTDAERPSSYIVPAKLETSTIPLDDQGISGVTTQESSSSGDRRVPPPIPLKGPFRTAISMQPMYTKRPLE</sequence>
<accession>A0A9P6L8W1</accession>
<feature type="compositionally biased region" description="Polar residues" evidence="1">
    <location>
        <begin position="57"/>
        <end position="120"/>
    </location>
</feature>
<proteinExistence type="predicted"/>
<feature type="region of interest" description="Disordered" evidence="1">
    <location>
        <begin position="164"/>
        <end position="210"/>
    </location>
</feature>
<evidence type="ECO:0000256" key="2">
    <source>
        <dbReference type="SAM" id="Phobius"/>
    </source>
</evidence>
<feature type="transmembrane region" description="Helical" evidence="2">
    <location>
        <begin position="136"/>
        <end position="158"/>
    </location>
</feature>
<feature type="compositionally biased region" description="Low complexity" evidence="1">
    <location>
        <begin position="23"/>
        <end position="56"/>
    </location>
</feature>
<evidence type="ECO:0000256" key="1">
    <source>
        <dbReference type="SAM" id="MobiDB-lite"/>
    </source>
</evidence>
<evidence type="ECO:0000313" key="4">
    <source>
        <dbReference type="Proteomes" id="UP000736335"/>
    </source>
</evidence>
<dbReference type="Proteomes" id="UP000736335">
    <property type="component" value="Unassembled WGS sequence"/>
</dbReference>
<protein>
    <submittedName>
        <fullName evidence="3">Uncharacterized protein</fullName>
    </submittedName>
</protein>
<feature type="compositionally biased region" description="Low complexity" evidence="1">
    <location>
        <begin position="1"/>
        <end position="14"/>
    </location>
</feature>
<feature type="region of interest" description="Disordered" evidence="1">
    <location>
        <begin position="1"/>
        <end position="120"/>
    </location>
</feature>
<comment type="caution">
    <text evidence="3">The sequence shown here is derived from an EMBL/GenBank/DDBJ whole genome shotgun (WGS) entry which is preliminary data.</text>
</comment>
<name>A0A9P6L8W1_9AGAM</name>
<dbReference type="AlphaFoldDB" id="A0A9P6L8W1"/>
<reference evidence="3" key="2">
    <citation type="submission" date="2020-11" db="EMBL/GenBank/DDBJ databases">
        <authorList>
            <consortium name="DOE Joint Genome Institute"/>
            <person name="Kuo A."/>
            <person name="Miyauchi S."/>
            <person name="Kiss E."/>
            <person name="Drula E."/>
            <person name="Kohler A."/>
            <person name="Sanchez-Garcia M."/>
            <person name="Andreopoulos B."/>
            <person name="Barry K.W."/>
            <person name="Bonito G."/>
            <person name="Buee M."/>
            <person name="Carver A."/>
            <person name="Chen C."/>
            <person name="Cichocki N."/>
            <person name="Clum A."/>
            <person name="Culley D."/>
            <person name="Crous P.W."/>
            <person name="Fauchery L."/>
            <person name="Girlanda M."/>
            <person name="Hayes R."/>
            <person name="Keri Z."/>
            <person name="Labutti K."/>
            <person name="Lipzen A."/>
            <person name="Lombard V."/>
            <person name="Magnuson J."/>
            <person name="Maillard F."/>
            <person name="Morin E."/>
            <person name="Murat C."/>
            <person name="Nolan M."/>
            <person name="Ohm R."/>
            <person name="Pangilinan J."/>
            <person name="Pereira M."/>
            <person name="Perotto S."/>
            <person name="Peter M."/>
            <person name="Riley R."/>
            <person name="Sitrit Y."/>
            <person name="Stielow B."/>
            <person name="Szollosi G."/>
            <person name="Zifcakova L."/>
            <person name="Stursova M."/>
            <person name="Spatafora J.W."/>
            <person name="Tedersoo L."/>
            <person name="Vaario L.-M."/>
            <person name="Yamada A."/>
            <person name="Yan M."/>
            <person name="Wang P."/>
            <person name="Xu J."/>
            <person name="Bruns T."/>
            <person name="Baldrian P."/>
            <person name="Vilgalys R."/>
            <person name="Henrissat B."/>
            <person name="Grigoriev I.V."/>
            <person name="Hibbett D."/>
            <person name="Nagy L.G."/>
            <person name="Martin F.M."/>
        </authorList>
    </citation>
    <scope>NUCLEOTIDE SEQUENCE</scope>
    <source>
        <strain evidence="3">UH-Tt-Lm1</strain>
    </source>
</reference>
<keyword evidence="2" id="KW-0472">Membrane</keyword>
<feature type="compositionally biased region" description="Basic and acidic residues" evidence="1">
    <location>
        <begin position="171"/>
        <end position="184"/>
    </location>
</feature>
<keyword evidence="2" id="KW-1133">Transmembrane helix</keyword>
<evidence type="ECO:0000313" key="3">
    <source>
        <dbReference type="EMBL" id="KAF9787169.1"/>
    </source>
</evidence>
<feature type="compositionally biased region" description="Polar residues" evidence="1">
    <location>
        <begin position="351"/>
        <end position="361"/>
    </location>
</feature>
<feature type="compositionally biased region" description="Basic and acidic residues" evidence="1">
    <location>
        <begin position="191"/>
        <end position="210"/>
    </location>
</feature>
<organism evidence="3 4">
    <name type="scientific">Thelephora terrestris</name>
    <dbReference type="NCBI Taxonomy" id="56493"/>
    <lineage>
        <taxon>Eukaryota</taxon>
        <taxon>Fungi</taxon>
        <taxon>Dikarya</taxon>
        <taxon>Basidiomycota</taxon>
        <taxon>Agaricomycotina</taxon>
        <taxon>Agaricomycetes</taxon>
        <taxon>Thelephorales</taxon>
        <taxon>Thelephoraceae</taxon>
        <taxon>Thelephora</taxon>
    </lineage>
</organism>
<keyword evidence="4" id="KW-1185">Reference proteome</keyword>
<keyword evidence="2" id="KW-0812">Transmembrane</keyword>